<dbReference type="Pfam" id="PF05841">
    <property type="entry name" value="Apc15p"/>
    <property type="match status" value="1"/>
</dbReference>
<dbReference type="GO" id="GO:0031145">
    <property type="term" value="P:anaphase-promoting complex-dependent catabolic process"/>
    <property type="evidence" value="ECO:0007669"/>
    <property type="project" value="InterPro"/>
</dbReference>
<dbReference type="AlphaFoldDB" id="A0A8H3IL55"/>
<organism evidence="2 3">
    <name type="scientific">Alectoria fallacina</name>
    <dbReference type="NCBI Taxonomy" id="1903189"/>
    <lineage>
        <taxon>Eukaryota</taxon>
        <taxon>Fungi</taxon>
        <taxon>Dikarya</taxon>
        <taxon>Ascomycota</taxon>
        <taxon>Pezizomycotina</taxon>
        <taxon>Lecanoromycetes</taxon>
        <taxon>OSLEUM clade</taxon>
        <taxon>Lecanoromycetidae</taxon>
        <taxon>Lecanorales</taxon>
        <taxon>Lecanorineae</taxon>
        <taxon>Parmeliaceae</taxon>
        <taxon>Alectoria</taxon>
    </lineage>
</organism>
<reference evidence="2" key="1">
    <citation type="submission" date="2021-03" db="EMBL/GenBank/DDBJ databases">
        <authorList>
            <person name="Tagirdzhanova G."/>
        </authorList>
    </citation>
    <scope>NUCLEOTIDE SEQUENCE</scope>
</reference>
<feature type="compositionally biased region" description="Low complexity" evidence="1">
    <location>
        <begin position="258"/>
        <end position="268"/>
    </location>
</feature>
<feature type="region of interest" description="Disordered" evidence="1">
    <location>
        <begin position="1"/>
        <end position="63"/>
    </location>
</feature>
<feature type="compositionally biased region" description="Basic residues" evidence="1">
    <location>
        <begin position="269"/>
        <end position="282"/>
    </location>
</feature>
<protein>
    <submittedName>
        <fullName evidence="2">Uncharacterized protein</fullName>
    </submittedName>
</protein>
<evidence type="ECO:0000313" key="2">
    <source>
        <dbReference type="EMBL" id="CAF9922973.1"/>
    </source>
</evidence>
<evidence type="ECO:0000313" key="3">
    <source>
        <dbReference type="Proteomes" id="UP000664203"/>
    </source>
</evidence>
<accession>A0A8H3IL55</accession>
<name>A0A8H3IL55_9LECA</name>
<gene>
    <name evidence="2" type="ORF">ALECFALPRED_002277</name>
</gene>
<feature type="compositionally biased region" description="Acidic residues" evidence="1">
    <location>
        <begin position="152"/>
        <end position="184"/>
    </location>
</feature>
<feature type="compositionally biased region" description="Low complexity" evidence="1">
    <location>
        <begin position="127"/>
        <end position="140"/>
    </location>
</feature>
<evidence type="ECO:0000256" key="1">
    <source>
        <dbReference type="SAM" id="MobiDB-lite"/>
    </source>
</evidence>
<feature type="region of interest" description="Disordered" evidence="1">
    <location>
        <begin position="127"/>
        <end position="282"/>
    </location>
</feature>
<comment type="caution">
    <text evidence="2">The sequence shown here is derived from an EMBL/GenBank/DDBJ whole genome shotgun (WGS) entry which is preliminary data.</text>
</comment>
<proteinExistence type="predicted"/>
<feature type="compositionally biased region" description="Acidic residues" evidence="1">
    <location>
        <begin position="193"/>
        <end position="211"/>
    </location>
</feature>
<dbReference type="GO" id="GO:0005680">
    <property type="term" value="C:anaphase-promoting complex"/>
    <property type="evidence" value="ECO:0007669"/>
    <property type="project" value="InterPro"/>
</dbReference>
<dbReference type="EMBL" id="CAJPDR010000162">
    <property type="protein sequence ID" value="CAF9922973.1"/>
    <property type="molecule type" value="Genomic_DNA"/>
</dbReference>
<dbReference type="Proteomes" id="UP000664203">
    <property type="component" value="Unassembled WGS sequence"/>
</dbReference>
<dbReference type="InterPro" id="IPR008402">
    <property type="entry name" value="APC_su15/mnd2"/>
</dbReference>
<feature type="compositionally biased region" description="Acidic residues" evidence="1">
    <location>
        <begin position="223"/>
        <end position="233"/>
    </location>
</feature>
<keyword evidence="3" id="KW-1185">Reference proteome</keyword>
<dbReference type="OrthoDB" id="5320532at2759"/>
<sequence>MLSSLPILQPPSPHTLWYPSLSAAAAPPSPSQANPTDPHQNPHVHNHRPSTTTNNNNNPHAPHQRTLLSTLRADEAAVFHRKAHIRRFGANWLRPPGVGKTLQGMADERAEREEGEIARAREFAAAEAQAQAEAEAEAAQGLPLRDGGEGERDLDEEVPDAEADVDVDGEGGWSDAEDEVEDLEGVERSLLGDLEEEEGGGEVDLDAEVPDAQEGSYEHTDTEVEDASSDIDEGGPVRGAFGNGRPATVLGTNGGVLGSSVFGSSPVRQGRRSGGRGRGREN</sequence>